<dbReference type="RefSeq" id="WP_185086999.1">
    <property type="nucleotide sequence ID" value="NZ_JACHJB010000002.1"/>
</dbReference>
<name>A0A7X0EZ48_9ACTN</name>
<feature type="transmembrane region" description="Helical" evidence="1">
    <location>
        <begin position="195"/>
        <end position="215"/>
    </location>
</feature>
<evidence type="ECO:0000256" key="1">
    <source>
        <dbReference type="SAM" id="Phobius"/>
    </source>
</evidence>
<keyword evidence="1" id="KW-0472">Membrane</keyword>
<keyword evidence="1" id="KW-0812">Transmembrane</keyword>
<keyword evidence="1" id="KW-1133">Transmembrane helix</keyword>
<feature type="transmembrane region" description="Helical" evidence="1">
    <location>
        <begin position="114"/>
        <end position="133"/>
    </location>
</feature>
<protein>
    <submittedName>
        <fullName evidence="2">Uncharacterized protein</fullName>
    </submittedName>
</protein>
<dbReference type="EMBL" id="JACHJB010000002">
    <property type="protein sequence ID" value="MBB6349428.1"/>
    <property type="molecule type" value="Genomic_DNA"/>
</dbReference>
<feature type="transmembrane region" description="Helical" evidence="1">
    <location>
        <begin position="227"/>
        <end position="249"/>
    </location>
</feature>
<accession>A0A7X0EZ48</accession>
<sequence length="293" mass="29757">MMRALAGAMLSLYPKAWRDRYGDEVADLIASRTVRLRTVFDLVAGAADAWIHRRRVPGAGPARIPLAAVLTIAGTALLLLWNPGVRDPASLNGTWAEASVAGALAGHLSATATSLFVVSAALGVLAVVPLLITSYTVTRHPAQGQVARTTARRVVVTALLLAVPVALVGCAFYGMAFAHLGAPVGPLGETMVGGFLIPVMLALVLPLPTIAASAPSLAPGVRASGKVLTVAAVLNALAWVPVLILLALGLPKASWTFTAAVAAGALISVGMSALVARSALGHGRSAMGQLSPA</sequence>
<organism evidence="2 3">
    <name type="scientific">Nonomuraea muscovyensis</name>
    <dbReference type="NCBI Taxonomy" id="1124761"/>
    <lineage>
        <taxon>Bacteria</taxon>
        <taxon>Bacillati</taxon>
        <taxon>Actinomycetota</taxon>
        <taxon>Actinomycetes</taxon>
        <taxon>Streptosporangiales</taxon>
        <taxon>Streptosporangiaceae</taxon>
        <taxon>Nonomuraea</taxon>
    </lineage>
</organism>
<proteinExistence type="predicted"/>
<dbReference type="Proteomes" id="UP000583800">
    <property type="component" value="Unassembled WGS sequence"/>
</dbReference>
<feature type="transmembrane region" description="Helical" evidence="1">
    <location>
        <begin position="154"/>
        <end position="175"/>
    </location>
</feature>
<comment type="caution">
    <text evidence="2">The sequence shown here is derived from an EMBL/GenBank/DDBJ whole genome shotgun (WGS) entry which is preliminary data.</text>
</comment>
<dbReference type="AlphaFoldDB" id="A0A7X0EZ48"/>
<evidence type="ECO:0000313" key="2">
    <source>
        <dbReference type="EMBL" id="MBB6349428.1"/>
    </source>
</evidence>
<gene>
    <name evidence="2" type="ORF">FHU36_005973</name>
</gene>
<feature type="transmembrane region" description="Helical" evidence="1">
    <location>
        <begin position="63"/>
        <end position="81"/>
    </location>
</feature>
<evidence type="ECO:0000313" key="3">
    <source>
        <dbReference type="Proteomes" id="UP000583800"/>
    </source>
</evidence>
<reference evidence="2 3" key="1">
    <citation type="submission" date="2020-08" db="EMBL/GenBank/DDBJ databases">
        <title>Sequencing the genomes of 1000 actinobacteria strains.</title>
        <authorList>
            <person name="Klenk H.-P."/>
        </authorList>
    </citation>
    <scope>NUCLEOTIDE SEQUENCE [LARGE SCALE GENOMIC DNA]</scope>
    <source>
        <strain evidence="2 3">DSM 45913</strain>
    </source>
</reference>
<feature type="transmembrane region" description="Helical" evidence="1">
    <location>
        <begin position="255"/>
        <end position="276"/>
    </location>
</feature>
<keyword evidence="3" id="KW-1185">Reference proteome</keyword>